<evidence type="ECO:0000259" key="1">
    <source>
        <dbReference type="Pfam" id="PF01764"/>
    </source>
</evidence>
<dbReference type="PANTHER" id="PTHR45856">
    <property type="entry name" value="ALPHA/BETA-HYDROLASES SUPERFAMILY PROTEIN"/>
    <property type="match status" value="1"/>
</dbReference>
<proteinExistence type="predicted"/>
<evidence type="ECO:0000313" key="2">
    <source>
        <dbReference type="EMBL" id="KAJ1646200.1"/>
    </source>
</evidence>
<feature type="domain" description="Fungal lipase-type" evidence="1">
    <location>
        <begin position="131"/>
        <end position="266"/>
    </location>
</feature>
<protein>
    <recommendedName>
        <fullName evidence="1">Fungal lipase-type domain-containing protein</fullName>
    </recommendedName>
</protein>
<comment type="caution">
    <text evidence="2">The sequence shown here is derived from an EMBL/GenBank/DDBJ whole genome shotgun (WGS) entry which is preliminary data.</text>
</comment>
<dbReference type="Gene3D" id="3.40.50.1820">
    <property type="entry name" value="alpha/beta hydrolase"/>
    <property type="match status" value="1"/>
</dbReference>
<dbReference type="Proteomes" id="UP001145021">
    <property type="component" value="Unassembled WGS sequence"/>
</dbReference>
<evidence type="ECO:0000313" key="3">
    <source>
        <dbReference type="Proteomes" id="UP001145021"/>
    </source>
</evidence>
<dbReference type="InterPro" id="IPR051218">
    <property type="entry name" value="Sec_MonoDiacylglyc_Lipase"/>
</dbReference>
<gene>
    <name evidence="2" type="ORF">LPJ64_002304</name>
</gene>
<organism evidence="2 3">
    <name type="scientific">Coemansia asiatica</name>
    <dbReference type="NCBI Taxonomy" id="1052880"/>
    <lineage>
        <taxon>Eukaryota</taxon>
        <taxon>Fungi</taxon>
        <taxon>Fungi incertae sedis</taxon>
        <taxon>Zoopagomycota</taxon>
        <taxon>Kickxellomycotina</taxon>
        <taxon>Kickxellomycetes</taxon>
        <taxon>Kickxellales</taxon>
        <taxon>Kickxellaceae</taxon>
        <taxon>Coemansia</taxon>
    </lineage>
</organism>
<reference evidence="2" key="1">
    <citation type="submission" date="2022-07" db="EMBL/GenBank/DDBJ databases">
        <title>Phylogenomic reconstructions and comparative analyses of Kickxellomycotina fungi.</title>
        <authorList>
            <person name="Reynolds N.K."/>
            <person name="Stajich J.E."/>
            <person name="Barry K."/>
            <person name="Grigoriev I.V."/>
            <person name="Crous P."/>
            <person name="Smith M.E."/>
        </authorList>
    </citation>
    <scope>NUCLEOTIDE SEQUENCE</scope>
    <source>
        <strain evidence="2">NBRC 105413</strain>
    </source>
</reference>
<dbReference type="SUPFAM" id="SSF53474">
    <property type="entry name" value="alpha/beta-Hydrolases"/>
    <property type="match status" value="1"/>
</dbReference>
<dbReference type="CDD" id="cd00519">
    <property type="entry name" value="Lipase_3"/>
    <property type="match status" value="1"/>
</dbReference>
<dbReference type="InterPro" id="IPR029058">
    <property type="entry name" value="AB_hydrolase_fold"/>
</dbReference>
<dbReference type="EMBL" id="JANBOH010000071">
    <property type="protein sequence ID" value="KAJ1646200.1"/>
    <property type="molecule type" value="Genomic_DNA"/>
</dbReference>
<sequence>MTALQINDKIGFKPNPSSISKKFDLLGSIRHLFSGTSSVVANGADNRNEAAPNQRSGMMDSVNYPGIEKEKIDLYAAYAGAAYLVDSDKWECGVQCSRPGTYGTVIKYRWSVPIVTSDGYIALNPNKKIIVVSFRGSAEFGDWVEDFATSFVDWPRSGAGTQVGMGYLEGYQVASPLIMRTIVELSTGYPDYSIVATGHSLGGARASMFAADISANYPHLLARLELYTYGQPKCGDKGFADYMDSLDFLKIREVNKADIAPHLPSADWGYYHFGTEVWHVF</sequence>
<dbReference type="PANTHER" id="PTHR45856:SF25">
    <property type="entry name" value="FUNGAL LIPASE-LIKE DOMAIN-CONTAINING PROTEIN"/>
    <property type="match status" value="1"/>
</dbReference>
<dbReference type="AlphaFoldDB" id="A0A9W7XME9"/>
<dbReference type="Pfam" id="PF01764">
    <property type="entry name" value="Lipase_3"/>
    <property type="match status" value="1"/>
</dbReference>
<accession>A0A9W7XME9</accession>
<name>A0A9W7XME9_9FUNG</name>
<dbReference type="InterPro" id="IPR002921">
    <property type="entry name" value="Fungal_lipase-type"/>
</dbReference>
<dbReference type="GO" id="GO:0006629">
    <property type="term" value="P:lipid metabolic process"/>
    <property type="evidence" value="ECO:0007669"/>
    <property type="project" value="InterPro"/>
</dbReference>
<keyword evidence="3" id="KW-1185">Reference proteome</keyword>